<keyword evidence="10" id="KW-0812">Transmembrane</keyword>
<keyword evidence="4" id="KW-0677">Repeat</keyword>
<dbReference type="InterPro" id="IPR036179">
    <property type="entry name" value="Ig-like_dom_sf"/>
</dbReference>
<keyword evidence="8" id="KW-0393">Immunoglobulin domain</keyword>
<comment type="subcellular location">
    <subcellularLocation>
        <location evidence="1">Cell membrane</location>
    </subcellularLocation>
</comment>
<proteinExistence type="predicted"/>
<keyword evidence="3" id="KW-0732">Signal</keyword>
<evidence type="ECO:0000256" key="7">
    <source>
        <dbReference type="ARBA" id="ARBA00023180"/>
    </source>
</evidence>
<dbReference type="InParanoid" id="G3VKB8"/>
<dbReference type="CTD" id="115352"/>
<keyword evidence="10" id="KW-1133">Transmembrane helix</keyword>
<feature type="domain" description="Ig-like" evidence="11">
    <location>
        <begin position="357"/>
        <end position="448"/>
    </location>
</feature>
<dbReference type="FunFam" id="2.60.40.10:FF:000357">
    <property type="entry name" value="Fc receptor like 1"/>
    <property type="match status" value="2"/>
</dbReference>
<dbReference type="STRING" id="9305.ENSSHAP00000003623"/>
<dbReference type="HOGENOM" id="CLU_023383_6_1_1"/>
<dbReference type="Pfam" id="PF13895">
    <property type="entry name" value="Ig_2"/>
    <property type="match status" value="2"/>
</dbReference>
<evidence type="ECO:0000256" key="5">
    <source>
        <dbReference type="ARBA" id="ARBA00023136"/>
    </source>
</evidence>
<dbReference type="InterPro" id="IPR040878">
    <property type="entry name" value="IL-40-like_Ig"/>
</dbReference>
<dbReference type="InterPro" id="IPR050488">
    <property type="entry name" value="Ig_Fc_receptor"/>
</dbReference>
<dbReference type="Pfam" id="PF13927">
    <property type="entry name" value="Ig_3"/>
    <property type="match status" value="1"/>
</dbReference>
<dbReference type="PROSITE" id="PS50835">
    <property type="entry name" value="IG_LIKE"/>
    <property type="match status" value="6"/>
</dbReference>
<dbReference type="InterPro" id="IPR003599">
    <property type="entry name" value="Ig_sub"/>
</dbReference>
<dbReference type="RefSeq" id="XP_023359794.2">
    <property type="nucleotide sequence ID" value="XM_023504026.2"/>
</dbReference>
<dbReference type="PANTHER" id="PTHR11481">
    <property type="entry name" value="IMMUNOGLOBULIN FC RECEPTOR"/>
    <property type="match status" value="1"/>
</dbReference>
<name>G3VKB8_SARHA</name>
<reference evidence="12" key="3">
    <citation type="submission" date="2025-09" db="UniProtKB">
        <authorList>
            <consortium name="Ensembl"/>
        </authorList>
    </citation>
    <scope>IDENTIFICATION</scope>
</reference>
<keyword evidence="6" id="KW-1015">Disulfide bond</keyword>
<evidence type="ECO:0000256" key="2">
    <source>
        <dbReference type="ARBA" id="ARBA00022475"/>
    </source>
</evidence>
<dbReference type="Proteomes" id="UP000007648">
    <property type="component" value="Unassembled WGS sequence"/>
</dbReference>
<dbReference type="GeneTree" id="ENSGT01050000244808"/>
<evidence type="ECO:0000256" key="8">
    <source>
        <dbReference type="ARBA" id="ARBA00023319"/>
    </source>
</evidence>
<evidence type="ECO:0000259" key="11">
    <source>
        <dbReference type="PROSITE" id="PS50835"/>
    </source>
</evidence>
<dbReference type="CDD" id="cd00096">
    <property type="entry name" value="Ig"/>
    <property type="match status" value="1"/>
</dbReference>
<sequence>MSIKREEIIISTEGGLLYFPFLTKKATSVLKSCFQTFVLICTFLFQGSEMNLFATERTFLFQSPLDLLLMLLWASLLVIASVCGQSATPKPVIFLTPPWTTYFKGETVLLKCNGFHSYVTGKTQWYFNQKLLEETHSSISVQNSGQYQCRIQDSPLSNSVSLSFTRDELILQTQYPVFEGDTLVLRCRRKRETELTDVVYYKNGKTLKIFKNGSFKDTNFSIPKARLSNNDQYHCTAKKILIWKMTSKIEAKPVAIQVQELFSFPILNSTTFEPIEGTTVTLSCETELSPEKANTQLYFSFFKNSIINLSGWKGTSKFQLTNIWKEDSGLYHCAAKTMTSEVWKKSFSVRIKVKRIPVSGIHMEIQPPGGQVTEGQTLVLLCSVAGGTGDITFSWYKEGTGTVLKKKTERFLEAEFKILAVRESEAGKYYCTADNTNSSLYSRLVSISIKIPVSPPLLTFSIPKAQMFVGKIVELRCDVQRGSAPILYRFYHEGKIMKNSSASFGDAASFNLSLTKQHSGNYFCEADNGISVQSSQVLMLSVKVPVSRPLLTISEIKSQVPGQHLVELHCEAETGTSPILYKFFHQGIILGSVWTYLGEAAFLNLSLKAEDSGIYSCEADNGISPQLSEGVEFSVTGKQRGLFARGVNLGLLGFLGLIGVALLLYFRSQRRSGENFTPGLSRDLANLGFQNPTEVELEPTYVNGLILTSGPAPADTDQQSRAHNPVFADQELAVNPVISDIVYSEVWNSQQKKEDADGFRSMLSPTQDFSVVYSEVKAEQPLQERSGMTEATEETREDDIGNYENVHLHS</sequence>
<dbReference type="PANTHER" id="PTHR11481:SF64">
    <property type="entry name" value="FC RECEPTOR-LIKE PROTEIN 4"/>
    <property type="match status" value="1"/>
</dbReference>
<reference evidence="12" key="2">
    <citation type="submission" date="2025-08" db="UniProtKB">
        <authorList>
            <consortium name="Ensembl"/>
        </authorList>
    </citation>
    <scope>IDENTIFICATION</scope>
</reference>
<dbReference type="KEGG" id="shr:100932544"/>
<dbReference type="SMART" id="SM00408">
    <property type="entry name" value="IGc2"/>
    <property type="match status" value="4"/>
</dbReference>
<dbReference type="GO" id="GO:0006955">
    <property type="term" value="P:immune response"/>
    <property type="evidence" value="ECO:0007669"/>
    <property type="project" value="TreeGrafter"/>
</dbReference>
<dbReference type="Ensembl" id="ENSSHAT00000003660.2">
    <property type="protein sequence ID" value="ENSSHAP00000003623.2"/>
    <property type="gene ID" value="ENSSHAG00000003183.2"/>
</dbReference>
<dbReference type="Gene3D" id="2.60.40.10">
    <property type="entry name" value="Immunoglobulins"/>
    <property type="match status" value="6"/>
</dbReference>
<keyword evidence="5 10" id="KW-0472">Membrane</keyword>
<keyword evidence="2" id="KW-1003">Cell membrane</keyword>
<dbReference type="Pfam" id="PF17736">
    <property type="entry name" value="Ig_C17orf99"/>
    <property type="match status" value="1"/>
</dbReference>
<dbReference type="SMART" id="SM00409">
    <property type="entry name" value="IG"/>
    <property type="match status" value="6"/>
</dbReference>
<dbReference type="GO" id="GO:0007166">
    <property type="term" value="P:cell surface receptor signaling pathway"/>
    <property type="evidence" value="ECO:0007669"/>
    <property type="project" value="TreeGrafter"/>
</dbReference>
<feature type="domain" description="Ig-like" evidence="11">
    <location>
        <begin position="253"/>
        <end position="350"/>
    </location>
</feature>
<evidence type="ECO:0000256" key="3">
    <source>
        <dbReference type="ARBA" id="ARBA00022729"/>
    </source>
</evidence>
<dbReference type="GO" id="GO:0004888">
    <property type="term" value="F:transmembrane signaling receptor activity"/>
    <property type="evidence" value="ECO:0007669"/>
    <property type="project" value="TreeGrafter"/>
</dbReference>
<dbReference type="FunCoup" id="G3VKB8">
    <property type="interactions" value="12"/>
</dbReference>
<evidence type="ECO:0000313" key="13">
    <source>
        <dbReference type="Proteomes" id="UP000007648"/>
    </source>
</evidence>
<dbReference type="InterPro" id="IPR013783">
    <property type="entry name" value="Ig-like_fold"/>
</dbReference>
<reference evidence="12 13" key="1">
    <citation type="journal article" date="2011" name="Proc. Natl. Acad. Sci. U.S.A.">
        <title>Genetic diversity and population structure of the endangered marsupial Sarcophilus harrisii (Tasmanian devil).</title>
        <authorList>
            <person name="Miller W."/>
            <person name="Hayes V.M."/>
            <person name="Ratan A."/>
            <person name="Petersen D.C."/>
            <person name="Wittekindt N.E."/>
            <person name="Miller J."/>
            <person name="Walenz B."/>
            <person name="Knight J."/>
            <person name="Qi J."/>
            <person name="Zhao F."/>
            <person name="Wang Q."/>
            <person name="Bedoya-Reina O.C."/>
            <person name="Katiyar N."/>
            <person name="Tomsho L.P."/>
            <person name="Kasson L.M."/>
            <person name="Hardie R.A."/>
            <person name="Woodbridge P."/>
            <person name="Tindall E.A."/>
            <person name="Bertelsen M.F."/>
            <person name="Dixon D."/>
            <person name="Pyecroft S."/>
            <person name="Helgen K.M."/>
            <person name="Lesk A.M."/>
            <person name="Pringle T.H."/>
            <person name="Patterson N."/>
            <person name="Zhang Y."/>
            <person name="Kreiss A."/>
            <person name="Woods G.M."/>
            <person name="Jones M.E."/>
            <person name="Schuster S.C."/>
        </authorList>
    </citation>
    <scope>NUCLEOTIDE SEQUENCE [LARGE SCALE GENOMIC DNA]</scope>
</reference>
<evidence type="ECO:0000256" key="4">
    <source>
        <dbReference type="ARBA" id="ARBA00022737"/>
    </source>
</evidence>
<feature type="domain" description="Ig-like" evidence="11">
    <location>
        <begin position="91"/>
        <end position="163"/>
    </location>
</feature>
<evidence type="ECO:0000256" key="6">
    <source>
        <dbReference type="ARBA" id="ARBA00023157"/>
    </source>
</evidence>
<evidence type="ECO:0000256" key="9">
    <source>
        <dbReference type="SAM" id="MobiDB-lite"/>
    </source>
</evidence>
<keyword evidence="7" id="KW-0325">Glycoprotein</keyword>
<feature type="transmembrane region" description="Helical" evidence="10">
    <location>
        <begin position="642"/>
        <end position="666"/>
    </location>
</feature>
<evidence type="ECO:0000313" key="12">
    <source>
        <dbReference type="Ensembl" id="ENSSHAP00000003623.2"/>
    </source>
</evidence>
<protein>
    <submittedName>
        <fullName evidence="12">Fc receptor like 3</fullName>
    </submittedName>
</protein>
<feature type="domain" description="Ig-like" evidence="11">
    <location>
        <begin position="179"/>
        <end position="237"/>
    </location>
</feature>
<dbReference type="GeneID" id="100932544"/>
<evidence type="ECO:0000256" key="10">
    <source>
        <dbReference type="SAM" id="Phobius"/>
    </source>
</evidence>
<feature type="domain" description="Ig-like" evidence="11">
    <location>
        <begin position="455"/>
        <end position="541"/>
    </location>
</feature>
<dbReference type="SUPFAM" id="SSF48726">
    <property type="entry name" value="Immunoglobulin"/>
    <property type="match status" value="6"/>
</dbReference>
<feature type="region of interest" description="Disordered" evidence="9">
    <location>
        <begin position="779"/>
        <end position="810"/>
    </location>
</feature>
<keyword evidence="13" id="KW-1185">Reference proteome</keyword>
<gene>
    <name evidence="12" type="primary">FCRL3</name>
</gene>
<dbReference type="OrthoDB" id="10012075at2759"/>
<dbReference type="GO" id="GO:0009897">
    <property type="term" value="C:external side of plasma membrane"/>
    <property type="evidence" value="ECO:0007669"/>
    <property type="project" value="TreeGrafter"/>
</dbReference>
<accession>G3VKB8</accession>
<dbReference type="FunFam" id="2.60.40.10:FF:000651">
    <property type="entry name" value="Fc receptor like 1"/>
    <property type="match status" value="1"/>
</dbReference>
<dbReference type="eggNOG" id="ENOG502S65W">
    <property type="taxonomic scope" value="Eukaryota"/>
</dbReference>
<feature type="compositionally biased region" description="Acidic residues" evidence="9">
    <location>
        <begin position="791"/>
        <end position="801"/>
    </location>
</feature>
<dbReference type="AlphaFoldDB" id="G3VKB8"/>
<feature type="domain" description="Ig-like" evidence="11">
    <location>
        <begin position="549"/>
        <end position="634"/>
    </location>
</feature>
<dbReference type="InterPro" id="IPR003598">
    <property type="entry name" value="Ig_sub2"/>
</dbReference>
<organism evidence="12 13">
    <name type="scientific">Sarcophilus harrisii</name>
    <name type="common">Tasmanian devil</name>
    <name type="synonym">Sarcophilus laniarius</name>
    <dbReference type="NCBI Taxonomy" id="9305"/>
    <lineage>
        <taxon>Eukaryota</taxon>
        <taxon>Metazoa</taxon>
        <taxon>Chordata</taxon>
        <taxon>Craniata</taxon>
        <taxon>Vertebrata</taxon>
        <taxon>Euteleostomi</taxon>
        <taxon>Mammalia</taxon>
        <taxon>Metatheria</taxon>
        <taxon>Dasyuromorphia</taxon>
        <taxon>Dasyuridae</taxon>
        <taxon>Sarcophilus</taxon>
    </lineage>
</organism>
<dbReference type="InterPro" id="IPR007110">
    <property type="entry name" value="Ig-like_dom"/>
</dbReference>
<evidence type="ECO:0000256" key="1">
    <source>
        <dbReference type="ARBA" id="ARBA00004236"/>
    </source>
</evidence>